<dbReference type="Gene3D" id="3.30.70.100">
    <property type="match status" value="1"/>
</dbReference>
<comment type="subcellular location">
    <subcellularLocation>
        <location evidence="7">Cell inner membrane</location>
        <topology evidence="7">Multi-pass membrane protein</topology>
    </subcellularLocation>
    <subcellularLocation>
        <location evidence="1">Cell membrane</location>
        <topology evidence="1">Multi-pass membrane protein</topology>
    </subcellularLocation>
</comment>
<dbReference type="InterPro" id="IPR006685">
    <property type="entry name" value="MscS_channel_2nd"/>
</dbReference>
<evidence type="ECO:0000256" key="3">
    <source>
        <dbReference type="ARBA" id="ARBA00022475"/>
    </source>
</evidence>
<keyword evidence="5 7" id="KW-1133">Transmembrane helix</keyword>
<dbReference type="InterPro" id="IPR011014">
    <property type="entry name" value="MscS_channel_TM-2"/>
</dbReference>
<name>A0A853IXF7_9BURK</name>
<evidence type="ECO:0000256" key="6">
    <source>
        <dbReference type="ARBA" id="ARBA00023136"/>
    </source>
</evidence>
<protein>
    <recommendedName>
        <fullName evidence="7">Small-conductance mechanosensitive channel</fullName>
    </recommendedName>
</protein>
<dbReference type="Pfam" id="PF00924">
    <property type="entry name" value="MS_channel_2nd"/>
    <property type="match status" value="1"/>
</dbReference>
<reference evidence="11 12" key="1">
    <citation type="submission" date="2020-07" db="EMBL/GenBank/DDBJ databases">
        <authorList>
            <person name="Maaloum M."/>
        </authorList>
    </citation>
    <scope>NUCLEOTIDE SEQUENCE [LARGE SCALE GENOMIC DNA]</scope>
    <source>
        <strain evidence="11 12">GCS-AN-3</strain>
    </source>
</reference>
<sequence length="480" mass="51170">MPFSAFRFSSGPSRLATLFALLLAALMGAAPARAQEPAALLGALKARAAASTASEAPAAANPKLVQQAARATQQDDERILAEVTARLSRNVTFRAITPAVQAGVATLHGSVPDNEARQLATKVVAAVDGVVAVENQLTLAADFGARLHETWELLKDRAARAVAAIPLLITAIVVVMVMRWLGGWLARHLHIVRLDSRNPFLGTVIRRGVRAAFLIVGILIALDLLGATALVTAVLGSAGVVGIVLGFAFRDMAENYLSGILLSLKRPFEPGDHVRVDSHEGRVVSLSTRNTVLMTMDGNELRLPNATVFKAVLLNFTHNPRRRFSFTLGVSYGEDLQRAQDLGVATLAAMQGVLDDPAPSATVDLVGDSSVTISYYAWVNQRETGFFKARSEAIRLVKKALEDAGMDLPEPTYRVQLVQPAAHADTAPAQTPPITSVDPRAVARDQGDVSPETELDDQIAEERARKASEDMLQAPGGKPG</sequence>
<keyword evidence="7" id="KW-0997">Cell inner membrane</keyword>
<keyword evidence="7" id="KW-0406">Ion transport</keyword>
<dbReference type="Gene3D" id="1.10.287.1260">
    <property type="match status" value="1"/>
</dbReference>
<comment type="function">
    <text evidence="7">Mechanosensitive channel that participates in the regulation of osmotic pressure changes within the cell, opening in response to stretch forces in the membrane lipid bilayer, without the need for other proteins. Contributes to normal resistance to hypoosmotic shock. Forms an ion channel of 1.0 nanosiemens conductance with a slight preference for anions.</text>
</comment>
<evidence type="ECO:0000256" key="4">
    <source>
        <dbReference type="ARBA" id="ARBA00022692"/>
    </source>
</evidence>
<gene>
    <name evidence="11" type="ORF">H0I39_11970</name>
</gene>
<dbReference type="InterPro" id="IPR007055">
    <property type="entry name" value="BON_dom"/>
</dbReference>
<keyword evidence="7" id="KW-0813">Transport</keyword>
<dbReference type="InterPro" id="IPR023408">
    <property type="entry name" value="MscS_beta-dom_sf"/>
</dbReference>
<evidence type="ECO:0000256" key="9">
    <source>
        <dbReference type="SAM" id="SignalP"/>
    </source>
</evidence>
<dbReference type="InterPro" id="IPR049278">
    <property type="entry name" value="MS_channel_C"/>
</dbReference>
<feature type="region of interest" description="Disordered" evidence="8">
    <location>
        <begin position="423"/>
        <end position="480"/>
    </location>
</feature>
<dbReference type="SUPFAM" id="SSF82861">
    <property type="entry name" value="Mechanosensitive channel protein MscS (YggB), transmembrane region"/>
    <property type="match status" value="1"/>
</dbReference>
<keyword evidence="12" id="KW-1185">Reference proteome</keyword>
<dbReference type="PANTHER" id="PTHR30221">
    <property type="entry name" value="SMALL-CONDUCTANCE MECHANOSENSITIVE CHANNEL"/>
    <property type="match status" value="1"/>
</dbReference>
<feature type="compositionally biased region" description="Basic and acidic residues" evidence="8">
    <location>
        <begin position="460"/>
        <end position="469"/>
    </location>
</feature>
<dbReference type="PROSITE" id="PS50914">
    <property type="entry name" value="BON"/>
    <property type="match status" value="1"/>
</dbReference>
<feature type="transmembrane region" description="Helical" evidence="7">
    <location>
        <begin position="207"/>
        <end position="225"/>
    </location>
</feature>
<dbReference type="Proteomes" id="UP000589716">
    <property type="component" value="Unassembled WGS sequence"/>
</dbReference>
<dbReference type="Gene3D" id="2.30.30.60">
    <property type="match status" value="1"/>
</dbReference>
<dbReference type="GO" id="GO:0005886">
    <property type="term" value="C:plasma membrane"/>
    <property type="evidence" value="ECO:0007669"/>
    <property type="project" value="UniProtKB-SubCell"/>
</dbReference>
<feature type="transmembrane region" description="Helical" evidence="7">
    <location>
        <begin position="163"/>
        <end position="186"/>
    </location>
</feature>
<comment type="caution">
    <text evidence="11">The sequence shown here is derived from an EMBL/GenBank/DDBJ whole genome shotgun (WGS) entry which is preliminary data.</text>
</comment>
<evidence type="ECO:0000256" key="5">
    <source>
        <dbReference type="ARBA" id="ARBA00022989"/>
    </source>
</evidence>
<dbReference type="InterPro" id="IPR010920">
    <property type="entry name" value="LSM_dom_sf"/>
</dbReference>
<evidence type="ECO:0000256" key="7">
    <source>
        <dbReference type="RuleBase" id="RU369025"/>
    </source>
</evidence>
<evidence type="ECO:0000256" key="2">
    <source>
        <dbReference type="ARBA" id="ARBA00008017"/>
    </source>
</evidence>
<keyword evidence="7" id="KW-0407">Ion channel</keyword>
<dbReference type="PANTHER" id="PTHR30221:SF1">
    <property type="entry name" value="SMALL-CONDUCTANCE MECHANOSENSITIVE CHANNEL"/>
    <property type="match status" value="1"/>
</dbReference>
<dbReference type="InterPro" id="IPR011066">
    <property type="entry name" value="MscS_channel_C_sf"/>
</dbReference>
<feature type="domain" description="BON" evidence="10">
    <location>
        <begin position="75"/>
        <end position="141"/>
    </location>
</feature>
<dbReference type="Pfam" id="PF21082">
    <property type="entry name" value="MS_channel_3rd"/>
    <property type="match status" value="1"/>
</dbReference>
<proteinExistence type="inferred from homology"/>
<organism evidence="11 12">
    <name type="scientific">Ottowia beijingensis</name>
    <dbReference type="NCBI Taxonomy" id="1207057"/>
    <lineage>
        <taxon>Bacteria</taxon>
        <taxon>Pseudomonadati</taxon>
        <taxon>Pseudomonadota</taxon>
        <taxon>Betaproteobacteria</taxon>
        <taxon>Burkholderiales</taxon>
        <taxon>Comamonadaceae</taxon>
        <taxon>Ottowia</taxon>
    </lineage>
</organism>
<dbReference type="RefSeq" id="WP_180550635.1">
    <property type="nucleotide sequence ID" value="NZ_JACCKX010000001.1"/>
</dbReference>
<comment type="caution">
    <text evidence="7">Lacks conserved residue(s) required for the propagation of feature annotation.</text>
</comment>
<dbReference type="AlphaFoldDB" id="A0A853IXF7"/>
<dbReference type="Gene3D" id="3.30.1340.30">
    <property type="match status" value="1"/>
</dbReference>
<evidence type="ECO:0000259" key="10">
    <source>
        <dbReference type="PROSITE" id="PS50914"/>
    </source>
</evidence>
<dbReference type="GO" id="GO:0008381">
    <property type="term" value="F:mechanosensitive monoatomic ion channel activity"/>
    <property type="evidence" value="ECO:0007669"/>
    <property type="project" value="InterPro"/>
</dbReference>
<accession>A0A853IXF7</accession>
<dbReference type="Pfam" id="PF04972">
    <property type="entry name" value="BON"/>
    <property type="match status" value="1"/>
</dbReference>
<dbReference type="InterPro" id="IPR045275">
    <property type="entry name" value="MscS_archaea/bacteria_type"/>
</dbReference>
<evidence type="ECO:0000256" key="8">
    <source>
        <dbReference type="SAM" id="MobiDB-lite"/>
    </source>
</evidence>
<comment type="similarity">
    <text evidence="2 7">Belongs to the MscS (TC 1.A.23) family.</text>
</comment>
<feature type="chain" id="PRO_5032635494" description="Small-conductance mechanosensitive channel" evidence="9">
    <location>
        <begin position="35"/>
        <end position="480"/>
    </location>
</feature>
<keyword evidence="9" id="KW-0732">Signal</keyword>
<evidence type="ECO:0000256" key="1">
    <source>
        <dbReference type="ARBA" id="ARBA00004651"/>
    </source>
</evidence>
<dbReference type="EMBL" id="JACCKX010000001">
    <property type="protein sequence ID" value="NZA02290.1"/>
    <property type="molecule type" value="Genomic_DNA"/>
</dbReference>
<keyword evidence="6 7" id="KW-0472">Membrane</keyword>
<evidence type="ECO:0000313" key="12">
    <source>
        <dbReference type="Proteomes" id="UP000589716"/>
    </source>
</evidence>
<comment type="subunit">
    <text evidence="7">Homoheptamer.</text>
</comment>
<dbReference type="SUPFAM" id="SSF50182">
    <property type="entry name" value="Sm-like ribonucleoproteins"/>
    <property type="match status" value="1"/>
</dbReference>
<feature type="signal peptide" evidence="9">
    <location>
        <begin position="1"/>
        <end position="34"/>
    </location>
</feature>
<keyword evidence="4 7" id="KW-0812">Transmembrane</keyword>
<keyword evidence="3" id="KW-1003">Cell membrane</keyword>
<evidence type="ECO:0000313" key="11">
    <source>
        <dbReference type="EMBL" id="NZA02290.1"/>
    </source>
</evidence>
<dbReference type="SUPFAM" id="SSF82689">
    <property type="entry name" value="Mechanosensitive channel protein MscS (YggB), C-terminal domain"/>
    <property type="match status" value="1"/>
</dbReference>